<dbReference type="RefSeq" id="WP_152887556.1">
    <property type="nucleotide sequence ID" value="NZ_WHJC01000017.1"/>
</dbReference>
<keyword evidence="1" id="KW-1133">Transmembrane helix</keyword>
<dbReference type="Proteomes" id="UP000430345">
    <property type="component" value="Unassembled WGS sequence"/>
</dbReference>
<dbReference type="SUPFAM" id="SSF56601">
    <property type="entry name" value="beta-lactamase/transpeptidase-like"/>
    <property type="match status" value="1"/>
</dbReference>
<dbReference type="Pfam" id="PF00905">
    <property type="entry name" value="Transpeptidase"/>
    <property type="match status" value="1"/>
</dbReference>
<evidence type="ECO:0000259" key="2">
    <source>
        <dbReference type="Pfam" id="PF00905"/>
    </source>
</evidence>
<dbReference type="GO" id="GO:0071972">
    <property type="term" value="F:peptidoglycan L,D-transpeptidase activity"/>
    <property type="evidence" value="ECO:0007669"/>
    <property type="project" value="TreeGrafter"/>
</dbReference>
<dbReference type="InterPro" id="IPR050515">
    <property type="entry name" value="Beta-lactam/transpept"/>
</dbReference>
<evidence type="ECO:0000313" key="4">
    <source>
        <dbReference type="EMBL" id="MPQ42696.1"/>
    </source>
</evidence>
<keyword evidence="5" id="KW-1185">Reference proteome</keyword>
<evidence type="ECO:0000259" key="3">
    <source>
        <dbReference type="Pfam" id="PF21922"/>
    </source>
</evidence>
<gene>
    <name evidence="4" type="ORF">GBZ86_02875</name>
</gene>
<dbReference type="InterPro" id="IPR001460">
    <property type="entry name" value="PCN-bd_Tpept"/>
</dbReference>
<proteinExistence type="predicted"/>
<dbReference type="InterPro" id="IPR036138">
    <property type="entry name" value="PBP_dimer_sf"/>
</dbReference>
<dbReference type="SUPFAM" id="SSF56519">
    <property type="entry name" value="Penicillin binding protein dimerisation domain"/>
    <property type="match status" value="1"/>
</dbReference>
<keyword evidence="1" id="KW-0472">Membrane</keyword>
<feature type="domain" description="Penicillin binding protein A dimerisation" evidence="3">
    <location>
        <begin position="57"/>
        <end position="123"/>
    </location>
</feature>
<dbReference type="InterPro" id="IPR012338">
    <property type="entry name" value="Beta-lactam/transpept-like"/>
</dbReference>
<organism evidence="4 5">
    <name type="scientific">Clostridium tarantellae</name>
    <dbReference type="NCBI Taxonomy" id="39493"/>
    <lineage>
        <taxon>Bacteria</taxon>
        <taxon>Bacillati</taxon>
        <taxon>Bacillota</taxon>
        <taxon>Clostridia</taxon>
        <taxon>Eubacteriales</taxon>
        <taxon>Clostridiaceae</taxon>
        <taxon>Clostridium</taxon>
    </lineage>
</organism>
<evidence type="ECO:0000313" key="5">
    <source>
        <dbReference type="Proteomes" id="UP000430345"/>
    </source>
</evidence>
<dbReference type="GO" id="GO:0071555">
    <property type="term" value="P:cell wall organization"/>
    <property type="evidence" value="ECO:0007669"/>
    <property type="project" value="TreeGrafter"/>
</dbReference>
<dbReference type="EMBL" id="WHJC01000017">
    <property type="protein sequence ID" value="MPQ42696.1"/>
    <property type="molecule type" value="Genomic_DNA"/>
</dbReference>
<dbReference type="PANTHER" id="PTHR30627:SF24">
    <property type="entry name" value="PENICILLIN-BINDING PROTEIN 4B"/>
    <property type="match status" value="1"/>
</dbReference>
<name>A0A6I1MGP0_9CLOT</name>
<dbReference type="Gene3D" id="3.90.1310.10">
    <property type="entry name" value="Penicillin-binding protein 2a (Domain 2)"/>
    <property type="match status" value="1"/>
</dbReference>
<dbReference type="InterPro" id="IPR054120">
    <property type="entry name" value="PBPA_dimer"/>
</dbReference>
<dbReference type="Gene3D" id="3.40.710.10">
    <property type="entry name" value="DD-peptidase/beta-lactamase superfamily"/>
    <property type="match status" value="1"/>
</dbReference>
<dbReference type="Pfam" id="PF21922">
    <property type="entry name" value="PBP_dimer_2"/>
    <property type="match status" value="1"/>
</dbReference>
<comment type="caution">
    <text evidence="4">The sequence shown here is derived from an EMBL/GenBank/DDBJ whole genome shotgun (WGS) entry which is preliminary data.</text>
</comment>
<feature type="transmembrane region" description="Helical" evidence="1">
    <location>
        <begin position="12"/>
        <end position="33"/>
    </location>
</feature>
<sequence length="488" mass="52701">MKKTDLSSNIRKVMVVYLILLLGLITYITYFNLFKAPEIAQMPSNNRLWAKRNEVLRGTIYDRDGNALTSGERTGALTQTRQYLKGDLFSHILGYVNPKYGLTGLEKLYDSQLINYDSTSLKNFLKSFNFKKDFKNRESDDKKIGNSLVTTLSTKVQQVAYDALGNNKGAVVALNPKTGEILASVSKPTFNPNDLDNAMKAANSNADNHIMINRAVSGMYPPGSTFKVVTLSSALENITGIVDRTFNDTGKIDFGGNNKPLPNENGAAYGSISLKKALSVSSNVVFGTLAMELGNSNLKKTSEAYGFNLGIPSDGVIIDNSIFPTLPKAEKGNIARSGIGQSSILATPMQMALITSTIANNGVMMEPHLVNKVVNKDGDVVETIAPKEIKRVISKENASIIKNYMKGVVDDRINGRWTSFKGLNAAAKTGTAEWEKNGKLQTPHSWFIGFAPVDNPTVAVAVIVEEGGAGSGIASQIGAKVMRAALGK</sequence>
<feature type="domain" description="Penicillin-binding protein transpeptidase" evidence="2">
    <location>
        <begin position="169"/>
        <end position="482"/>
    </location>
</feature>
<accession>A0A6I1MGP0</accession>
<dbReference type="GO" id="GO:0008658">
    <property type="term" value="F:penicillin binding"/>
    <property type="evidence" value="ECO:0007669"/>
    <property type="project" value="InterPro"/>
</dbReference>
<dbReference type="PANTHER" id="PTHR30627">
    <property type="entry name" value="PEPTIDOGLYCAN D,D-TRANSPEPTIDASE"/>
    <property type="match status" value="1"/>
</dbReference>
<evidence type="ECO:0000256" key="1">
    <source>
        <dbReference type="SAM" id="Phobius"/>
    </source>
</evidence>
<dbReference type="AlphaFoldDB" id="A0A6I1MGP0"/>
<keyword evidence="1" id="KW-0812">Transmembrane</keyword>
<reference evidence="4 5" key="1">
    <citation type="submission" date="2019-10" db="EMBL/GenBank/DDBJ databases">
        <title>The Genome Sequence of Clostridium tarantellae Isolated from Fish Brain.</title>
        <authorList>
            <person name="Bano L."/>
            <person name="Kiel M."/>
            <person name="Sales G."/>
            <person name="Doxey A.C."/>
            <person name="Mansfield M.J."/>
            <person name="Schiavone M."/>
            <person name="Rossetto O."/>
            <person name="Pirazzini M."/>
            <person name="Dobrindt U."/>
            <person name="Montecucco C."/>
        </authorList>
    </citation>
    <scope>NUCLEOTIDE SEQUENCE [LARGE SCALE GENOMIC DNA]</scope>
    <source>
        <strain evidence="4 5">DSM 3997</strain>
    </source>
</reference>
<dbReference type="GO" id="GO:0005886">
    <property type="term" value="C:plasma membrane"/>
    <property type="evidence" value="ECO:0007669"/>
    <property type="project" value="TreeGrafter"/>
</dbReference>
<protein>
    <submittedName>
        <fullName evidence="4">Penicillin-binding protein 2</fullName>
    </submittedName>
</protein>
<dbReference type="OrthoDB" id="9766847at2"/>